<protein>
    <recommendedName>
        <fullName evidence="4">DUF202 domain-containing protein</fullName>
    </recommendedName>
</protein>
<gene>
    <name evidence="2" type="ORF">QMQ05_15855</name>
</gene>
<dbReference type="RefSeq" id="WP_345471598.1">
    <property type="nucleotide sequence ID" value="NZ_CP125942.1"/>
</dbReference>
<feature type="transmembrane region" description="Helical" evidence="1">
    <location>
        <begin position="20"/>
        <end position="39"/>
    </location>
</feature>
<evidence type="ECO:0000256" key="1">
    <source>
        <dbReference type="SAM" id="Phobius"/>
    </source>
</evidence>
<sequence length="85" mass="9417">MISFLVASAVFLRWLPHYGLGMILLLSLSSAVAFGILFSQRARYRKMLQGVRAERLRADVVAVVLTSLMIMAMGVCAIIMVIEDN</sequence>
<evidence type="ECO:0008006" key="4">
    <source>
        <dbReference type="Google" id="ProtNLM"/>
    </source>
</evidence>
<keyword evidence="1" id="KW-0472">Membrane</keyword>
<proteinExistence type="predicted"/>
<reference evidence="2 3" key="1">
    <citation type="submission" date="2023-05" db="EMBL/GenBank/DDBJ databases">
        <title>Glutamicibacter sp. B1, complete genome.</title>
        <authorList>
            <person name="Long Y.H."/>
            <person name="Fang T."/>
            <person name="Li X.Y."/>
        </authorList>
    </citation>
    <scope>NUCLEOTIDE SEQUENCE [LARGE SCALE GENOMIC DNA]</scope>
    <source>
        <strain evidence="2 3">B1</strain>
    </source>
</reference>
<accession>A0AAU6WDK8</accession>
<organism evidence="2 3">
    <name type="scientific">Glutamicibacter ectropisis</name>
    <dbReference type="NCBI Taxonomy" id="3046593"/>
    <lineage>
        <taxon>Bacteria</taxon>
        <taxon>Bacillati</taxon>
        <taxon>Actinomycetota</taxon>
        <taxon>Actinomycetes</taxon>
        <taxon>Micrococcales</taxon>
        <taxon>Micrococcaceae</taxon>
        <taxon>Glutamicibacter</taxon>
    </lineage>
</organism>
<dbReference type="EMBL" id="CP125942">
    <property type="protein sequence ID" value="XAO45786.1"/>
    <property type="molecule type" value="Genomic_DNA"/>
</dbReference>
<dbReference type="Proteomes" id="UP001486888">
    <property type="component" value="Chromosome"/>
</dbReference>
<keyword evidence="1" id="KW-0812">Transmembrane</keyword>
<evidence type="ECO:0000313" key="3">
    <source>
        <dbReference type="Proteomes" id="UP001486888"/>
    </source>
</evidence>
<dbReference type="KEGG" id="gey:QMQ05_15855"/>
<keyword evidence="3" id="KW-1185">Reference proteome</keyword>
<name>A0AAU6WDK8_9MICC</name>
<evidence type="ECO:0000313" key="2">
    <source>
        <dbReference type="EMBL" id="XAO45786.1"/>
    </source>
</evidence>
<dbReference type="AlphaFoldDB" id="A0AAU6WDK8"/>
<keyword evidence="1" id="KW-1133">Transmembrane helix</keyword>
<feature type="transmembrane region" description="Helical" evidence="1">
    <location>
        <begin position="60"/>
        <end position="82"/>
    </location>
</feature>